<feature type="transmembrane region" description="Helical" evidence="14">
    <location>
        <begin position="498"/>
        <end position="518"/>
    </location>
</feature>
<dbReference type="CDD" id="cd13686">
    <property type="entry name" value="GluR_Plant"/>
    <property type="match status" value="1"/>
</dbReference>
<feature type="transmembrane region" description="Helical" evidence="14">
    <location>
        <begin position="737"/>
        <end position="758"/>
    </location>
</feature>
<keyword evidence="9 13" id="KW-0675">Receptor</keyword>
<feature type="transmembrane region" description="Helical" evidence="14">
    <location>
        <begin position="598"/>
        <end position="616"/>
    </location>
</feature>
<evidence type="ECO:0000256" key="7">
    <source>
        <dbReference type="ARBA" id="ARBA00023065"/>
    </source>
</evidence>
<evidence type="ECO:0000256" key="2">
    <source>
        <dbReference type="ARBA" id="ARBA00008685"/>
    </source>
</evidence>
<dbReference type="Proteomes" id="UP001604277">
    <property type="component" value="Unassembled WGS sequence"/>
</dbReference>
<feature type="transmembrane region" description="Helical" evidence="14">
    <location>
        <begin position="560"/>
        <end position="578"/>
    </location>
</feature>
<dbReference type="GO" id="GO:0034220">
    <property type="term" value="P:monoatomic ion transmembrane transport"/>
    <property type="evidence" value="ECO:0007669"/>
    <property type="project" value="UniProtKB-KW"/>
</dbReference>
<dbReference type="Gene3D" id="3.40.50.2300">
    <property type="match status" value="2"/>
</dbReference>
<comment type="caution">
    <text evidence="16">The sequence shown here is derived from an EMBL/GenBank/DDBJ whole genome shotgun (WGS) entry which is preliminary data.</text>
</comment>
<keyword evidence="10" id="KW-0325">Glycoprotein</keyword>
<dbReference type="GO" id="GO:0016020">
    <property type="term" value="C:membrane"/>
    <property type="evidence" value="ECO:0007669"/>
    <property type="project" value="UniProtKB-SubCell"/>
</dbReference>
<protein>
    <recommendedName>
        <fullName evidence="13">Glutamate receptor</fullName>
    </recommendedName>
</protein>
<dbReference type="Gene3D" id="3.40.190.10">
    <property type="entry name" value="Periplasmic binding protein-like II"/>
    <property type="match status" value="2"/>
</dbReference>
<dbReference type="InterPro" id="IPR015683">
    <property type="entry name" value="Ionotropic_Glu_rcpt"/>
</dbReference>
<dbReference type="InterPro" id="IPR028082">
    <property type="entry name" value="Peripla_BP_I"/>
</dbReference>
<dbReference type="EMBL" id="JBFOLJ010000012">
    <property type="protein sequence ID" value="KAL2488332.1"/>
    <property type="molecule type" value="Genomic_DNA"/>
</dbReference>
<dbReference type="SUPFAM" id="SSF53850">
    <property type="entry name" value="Periplasmic binding protein-like II"/>
    <property type="match status" value="1"/>
</dbReference>
<proteinExistence type="inferred from homology"/>
<keyword evidence="12 13" id="KW-0407">Ion channel</keyword>
<dbReference type="SMART" id="SM00079">
    <property type="entry name" value="PBPe"/>
    <property type="match status" value="1"/>
</dbReference>
<keyword evidence="4 14" id="KW-0812">Transmembrane</keyword>
<dbReference type="InterPro" id="IPR019594">
    <property type="entry name" value="Glu/Gly-bd"/>
</dbReference>
<evidence type="ECO:0000256" key="9">
    <source>
        <dbReference type="ARBA" id="ARBA00023170"/>
    </source>
</evidence>
<evidence type="ECO:0000256" key="1">
    <source>
        <dbReference type="ARBA" id="ARBA00004141"/>
    </source>
</evidence>
<evidence type="ECO:0000256" key="11">
    <source>
        <dbReference type="ARBA" id="ARBA00023286"/>
    </source>
</evidence>
<dbReference type="SUPFAM" id="SSF53822">
    <property type="entry name" value="Periplasmic binding protein-like I"/>
    <property type="match status" value="1"/>
</dbReference>
<dbReference type="InterPro" id="IPR001828">
    <property type="entry name" value="ANF_lig-bd_rcpt"/>
</dbReference>
<comment type="subcellular location">
    <subcellularLocation>
        <location evidence="1">Membrane</location>
        <topology evidence="1">Multi-pass membrane protein</topology>
    </subcellularLocation>
</comment>
<accession>A0ABD1RK92</accession>
<dbReference type="Pfam" id="PF10613">
    <property type="entry name" value="Lig_chan-Glu_bd"/>
    <property type="match status" value="1"/>
</dbReference>
<keyword evidence="3 13" id="KW-0813">Transport</keyword>
<reference evidence="17" key="1">
    <citation type="submission" date="2024-07" db="EMBL/GenBank/DDBJ databases">
        <title>Two chromosome-level genome assemblies of Korean endemic species Abeliophyllum distichum and Forsythia ovata (Oleaceae).</title>
        <authorList>
            <person name="Jang H."/>
        </authorList>
    </citation>
    <scope>NUCLEOTIDE SEQUENCE [LARGE SCALE GENOMIC DNA]</scope>
</reference>
<evidence type="ECO:0000256" key="5">
    <source>
        <dbReference type="ARBA" id="ARBA00022729"/>
    </source>
</evidence>
<evidence type="ECO:0000256" key="10">
    <source>
        <dbReference type="ARBA" id="ARBA00023180"/>
    </source>
</evidence>
<dbReference type="PANTHER" id="PTHR18966">
    <property type="entry name" value="IONOTROPIC GLUTAMATE RECEPTOR"/>
    <property type="match status" value="1"/>
</dbReference>
<gene>
    <name evidence="16" type="ORF">Fot_41624</name>
</gene>
<dbReference type="Pfam" id="PF01094">
    <property type="entry name" value="ANF_receptor"/>
    <property type="match status" value="1"/>
</dbReference>
<evidence type="ECO:0000313" key="16">
    <source>
        <dbReference type="EMBL" id="KAL2488332.1"/>
    </source>
</evidence>
<keyword evidence="17" id="KW-1185">Reference proteome</keyword>
<evidence type="ECO:0000256" key="14">
    <source>
        <dbReference type="SAM" id="Phobius"/>
    </source>
</evidence>
<keyword evidence="7 13" id="KW-0406">Ion transport</keyword>
<keyword evidence="5" id="KW-0732">Signal</keyword>
<name>A0ABD1RK92_9LAMI</name>
<keyword evidence="11 13" id="KW-1071">Ligand-gated ion channel</keyword>
<dbReference type="InterPro" id="IPR017103">
    <property type="entry name" value="Iontropic_Glu_rcpt_pln"/>
</dbReference>
<comment type="similarity">
    <text evidence="2 13">Belongs to the glutamate-gated ion channel (TC 1.A.10.1) family.</text>
</comment>
<dbReference type="Gene3D" id="1.10.287.70">
    <property type="match status" value="1"/>
</dbReference>
<dbReference type="PIRSF" id="PIRSF037090">
    <property type="entry name" value="Iontro_Glu-like_rcpt_pln"/>
    <property type="match status" value="1"/>
</dbReference>
<evidence type="ECO:0000256" key="3">
    <source>
        <dbReference type="ARBA" id="ARBA00022448"/>
    </source>
</evidence>
<dbReference type="FunFam" id="3.40.190.10:FF:000054">
    <property type="entry name" value="Glutamate receptor"/>
    <property type="match status" value="1"/>
</dbReference>
<sequence length="793" mass="89203">MKSPAAELIVLVKFPNAAVDLLENVRAHAIIGLETSLEHKFLAILTEKAKVPIISFSPSITSSNEYPYVVKIRSDETSQFEGIASIVKSFEWNDVVLIYEEDTKIERKTILHLAESLEGKNIHISYSSVISLSTIDVQILKELQKLMTLETKIYILDMSLSLASRLLVHAKSLGMMKEEYAWIITDKAMNSVHSMNFDVIESLQGTLGFKPKIAASSKLQNITSRWTKEYNSKNPYAVFRELPVVGVWAYDMMQALAEAFERLIIETSTVNNQVAGLKSLKLSTNLVHSHGGMLLLHELSGVRFEGLSGAFQLVDGKLYPEEFKLVNIVRGNEEEMVGIWRPKDGIFEELYLKAIVWPRGCKITTRGRLLQTMSPKKLRIGVPVRYSFKELADVRYDPQTNGTTISGYCIDVFKSAVQALDYQVPYELIPISNGTYNDYVHQVYLQNIDGLVGDVTITTNRSLNVDFTAPFTDLGVGTVTRLNNEDMWDFLQPLDTKLWLVSVVFFFLTGLVVWAIEWSNNNIEFRQGSAIYQIGTIFWFGFSTLVFAHREKLTSNLSRIIVLVWVFVVLILTSSYTATLSSLLTVQQIQLGSAGEFLGIQLGSFVGGVIANNLNFKDQRLKQYTSPEEYAKALSRGHKDGGVDAIIDEIPYIKIVLAKYSHDYGIIASSSTTGGFGFVFPKGSPLVPDISKAIIKLREEGQLLRMEKAWFKSQSSFLPDGAVTNTNMLNFNQFRGLFLVSGICLATALVIYLTQLLLESWFRVERFCRRLANSAKALVIYLTQLLLESWFRH</sequence>
<feature type="domain" description="Ionotropic glutamate receptor C-terminal" evidence="15">
    <location>
        <begin position="379"/>
        <end position="713"/>
    </location>
</feature>
<evidence type="ECO:0000256" key="13">
    <source>
        <dbReference type="PIRNR" id="PIRNR037090"/>
    </source>
</evidence>
<evidence type="ECO:0000259" key="15">
    <source>
        <dbReference type="SMART" id="SM00079"/>
    </source>
</evidence>
<evidence type="ECO:0000313" key="17">
    <source>
        <dbReference type="Proteomes" id="UP001604277"/>
    </source>
</evidence>
<evidence type="ECO:0000256" key="8">
    <source>
        <dbReference type="ARBA" id="ARBA00023136"/>
    </source>
</evidence>
<keyword evidence="8 13" id="KW-0472">Membrane</keyword>
<evidence type="ECO:0000256" key="4">
    <source>
        <dbReference type="ARBA" id="ARBA00022692"/>
    </source>
</evidence>
<keyword evidence="6 14" id="KW-1133">Transmembrane helix</keyword>
<organism evidence="16 17">
    <name type="scientific">Forsythia ovata</name>
    <dbReference type="NCBI Taxonomy" id="205694"/>
    <lineage>
        <taxon>Eukaryota</taxon>
        <taxon>Viridiplantae</taxon>
        <taxon>Streptophyta</taxon>
        <taxon>Embryophyta</taxon>
        <taxon>Tracheophyta</taxon>
        <taxon>Spermatophyta</taxon>
        <taxon>Magnoliopsida</taxon>
        <taxon>eudicotyledons</taxon>
        <taxon>Gunneridae</taxon>
        <taxon>Pentapetalae</taxon>
        <taxon>asterids</taxon>
        <taxon>lamiids</taxon>
        <taxon>Lamiales</taxon>
        <taxon>Oleaceae</taxon>
        <taxon>Forsythieae</taxon>
        <taxon>Forsythia</taxon>
    </lineage>
</organism>
<dbReference type="AlphaFoldDB" id="A0ABD1RK92"/>
<dbReference type="InterPro" id="IPR001320">
    <property type="entry name" value="Iontro_rcpt_C"/>
</dbReference>
<comment type="function">
    <text evidence="13">Glutamate-gated receptor that probably acts as non-selective cation channel.</text>
</comment>
<evidence type="ECO:0000256" key="12">
    <source>
        <dbReference type="ARBA" id="ARBA00023303"/>
    </source>
</evidence>
<feature type="transmembrane region" description="Helical" evidence="14">
    <location>
        <begin position="530"/>
        <end position="548"/>
    </location>
</feature>
<evidence type="ECO:0000256" key="6">
    <source>
        <dbReference type="ARBA" id="ARBA00022989"/>
    </source>
</evidence>
<dbReference type="Pfam" id="PF00060">
    <property type="entry name" value="Lig_chan"/>
    <property type="match status" value="1"/>
</dbReference>